<feature type="transmembrane region" description="Helical" evidence="1">
    <location>
        <begin position="43"/>
        <end position="66"/>
    </location>
</feature>
<reference evidence="2" key="1">
    <citation type="submission" date="2021-04" db="EMBL/GenBank/DDBJ databases">
        <title>Pseudonocardia sp. nov., isolated from sandy soil of mangrove forest.</title>
        <authorList>
            <person name="Zan Z."/>
            <person name="Huang R."/>
            <person name="Liu W."/>
        </authorList>
    </citation>
    <scope>NUCLEOTIDE SEQUENCE</scope>
    <source>
        <strain evidence="2">S2-4</strain>
    </source>
</reference>
<feature type="transmembrane region" description="Helical" evidence="1">
    <location>
        <begin position="300"/>
        <end position="320"/>
    </location>
</feature>
<dbReference type="RefSeq" id="WP_252440243.1">
    <property type="nucleotide sequence ID" value="NZ_JAGSOV010000039.1"/>
</dbReference>
<feature type="transmembrane region" description="Helical" evidence="1">
    <location>
        <begin position="455"/>
        <end position="476"/>
    </location>
</feature>
<accession>A0ABT1A1U4</accession>
<protein>
    <submittedName>
        <fullName evidence="2">Nramp family divalent metal transporter</fullName>
    </submittedName>
</protein>
<comment type="caution">
    <text evidence="2">The sequence shown here is derived from an EMBL/GenBank/DDBJ whole genome shotgun (WGS) entry which is preliminary data.</text>
</comment>
<feature type="transmembrane region" description="Helical" evidence="1">
    <location>
        <begin position="151"/>
        <end position="174"/>
    </location>
</feature>
<evidence type="ECO:0000313" key="3">
    <source>
        <dbReference type="Proteomes" id="UP001165283"/>
    </source>
</evidence>
<gene>
    <name evidence="2" type="ORF">KDL28_18135</name>
</gene>
<evidence type="ECO:0000313" key="2">
    <source>
        <dbReference type="EMBL" id="MCO1656983.1"/>
    </source>
</evidence>
<feature type="transmembrane region" description="Helical" evidence="1">
    <location>
        <begin position="352"/>
        <end position="373"/>
    </location>
</feature>
<feature type="transmembrane region" description="Helical" evidence="1">
    <location>
        <begin position="113"/>
        <end position="131"/>
    </location>
</feature>
<keyword evidence="1" id="KW-1133">Transmembrane helix</keyword>
<feature type="transmembrane region" description="Helical" evidence="1">
    <location>
        <begin position="220"/>
        <end position="241"/>
    </location>
</feature>
<proteinExistence type="predicted"/>
<feature type="transmembrane region" description="Helical" evidence="1">
    <location>
        <begin position="72"/>
        <end position="92"/>
    </location>
</feature>
<dbReference type="EMBL" id="JAGSOV010000039">
    <property type="protein sequence ID" value="MCO1656983.1"/>
    <property type="molecule type" value="Genomic_DNA"/>
</dbReference>
<keyword evidence="3" id="KW-1185">Reference proteome</keyword>
<feature type="transmembrane region" description="Helical" evidence="1">
    <location>
        <begin position="181"/>
        <end position="200"/>
    </location>
</feature>
<feature type="transmembrane region" description="Helical" evidence="1">
    <location>
        <begin position="420"/>
        <end position="443"/>
    </location>
</feature>
<sequence>MAKPGGPEVFGGSSGGDEVVAAFPARHLPPPTLRDLPDAPRSYWRLIGPGIVAAGVGLASGEFLLFPYIASQVGLVFVWAAIVGLLTQYVLNMEIERYALATGETALTGFSRYWRHWGLVFAILTYFANLWPGWATSSATLVTYMFGGDAVWIAIGMLLAIGLILTLAPVIYVALERAQMVKVAAVVLLFVVGAIFAIGAPAWRDLPQVVTNPQIPAEQLGFATLLGALAFAGAGGGQNLVQANWIRDKGFGMGKYIPRLVSPITGEPEAIPSTGYVFLPDEGNMKRWHGWWRFANVEQLTTFVLITFLTILFTSLLAYATVFGQSDLSNNISFIRTEGEVLGERVGPWFQYFFWFVGALSLFAAALGIVDYTSRLAADVITTSYARDANESKIYAGLVWGLVFIGIAVLLAGFTQPLALVIVSAVVGGFMMFIYSGLLILINRKVLPAPIRVRGWRLAGLVWSILLFGVLSALTFRDQLAKLFGG</sequence>
<keyword evidence="1" id="KW-0472">Membrane</keyword>
<keyword evidence="1" id="KW-0812">Transmembrane</keyword>
<organism evidence="2 3">
    <name type="scientific">Pseudonocardia humida</name>
    <dbReference type="NCBI Taxonomy" id="2800819"/>
    <lineage>
        <taxon>Bacteria</taxon>
        <taxon>Bacillati</taxon>
        <taxon>Actinomycetota</taxon>
        <taxon>Actinomycetes</taxon>
        <taxon>Pseudonocardiales</taxon>
        <taxon>Pseudonocardiaceae</taxon>
        <taxon>Pseudonocardia</taxon>
    </lineage>
</organism>
<dbReference type="NCBIfam" id="NF037982">
    <property type="entry name" value="Nramp_1"/>
    <property type="match status" value="1"/>
</dbReference>
<dbReference type="Proteomes" id="UP001165283">
    <property type="component" value="Unassembled WGS sequence"/>
</dbReference>
<feature type="transmembrane region" description="Helical" evidence="1">
    <location>
        <begin position="394"/>
        <end position="414"/>
    </location>
</feature>
<evidence type="ECO:0000256" key="1">
    <source>
        <dbReference type="SAM" id="Phobius"/>
    </source>
</evidence>
<name>A0ABT1A1U4_9PSEU</name>